<dbReference type="Gene3D" id="3.80.30.20">
    <property type="entry name" value="tm_1862 like domain"/>
    <property type="match status" value="1"/>
</dbReference>
<dbReference type="InterPro" id="IPR023404">
    <property type="entry name" value="rSAM_horseshoe"/>
</dbReference>
<protein>
    <submittedName>
        <fullName evidence="8">Radical SAM superfamily enzyme YgiQ (UPF0313 family)</fullName>
    </submittedName>
</protein>
<dbReference type="SMART" id="SM00729">
    <property type="entry name" value="Elp3"/>
    <property type="match status" value="1"/>
</dbReference>
<dbReference type="AlphaFoldDB" id="A0A5D3WH96"/>
<organism evidence="8 9">
    <name type="scientific">Geothermobacter ehrlichii</name>
    <dbReference type="NCBI Taxonomy" id="213224"/>
    <lineage>
        <taxon>Bacteria</taxon>
        <taxon>Pseudomonadati</taxon>
        <taxon>Thermodesulfobacteriota</taxon>
        <taxon>Desulfuromonadia</taxon>
        <taxon>Desulfuromonadales</taxon>
        <taxon>Geothermobacteraceae</taxon>
        <taxon>Geothermobacter</taxon>
    </lineage>
</organism>
<dbReference type="GO" id="GO:0046872">
    <property type="term" value="F:metal ion binding"/>
    <property type="evidence" value="ECO:0007669"/>
    <property type="project" value="UniProtKB-KW"/>
</dbReference>
<keyword evidence="3" id="KW-0479">Metal-binding</keyword>
<dbReference type="GO" id="GO:0005829">
    <property type="term" value="C:cytosol"/>
    <property type="evidence" value="ECO:0007669"/>
    <property type="project" value="TreeGrafter"/>
</dbReference>
<dbReference type="SUPFAM" id="SSF102114">
    <property type="entry name" value="Radical SAM enzymes"/>
    <property type="match status" value="1"/>
</dbReference>
<dbReference type="PROSITE" id="PS51332">
    <property type="entry name" value="B12_BINDING"/>
    <property type="match status" value="1"/>
</dbReference>
<dbReference type="InterPro" id="IPR058240">
    <property type="entry name" value="rSAM_sf"/>
</dbReference>
<dbReference type="GO" id="GO:0031419">
    <property type="term" value="F:cobalamin binding"/>
    <property type="evidence" value="ECO:0007669"/>
    <property type="project" value="InterPro"/>
</dbReference>
<name>A0A5D3WH96_9BACT</name>
<reference evidence="8 9" key="1">
    <citation type="submission" date="2019-07" db="EMBL/GenBank/DDBJ databases">
        <title>Genomic Encyclopedia of Type Strains, Phase IV (KMG-IV): sequencing the most valuable type-strain genomes for metagenomic binning, comparative biology and taxonomic classification.</title>
        <authorList>
            <person name="Goeker M."/>
        </authorList>
    </citation>
    <scope>NUCLEOTIDE SEQUENCE [LARGE SCALE GENOMIC DNA]</scope>
    <source>
        <strain evidence="8 9">SS015</strain>
    </source>
</reference>
<dbReference type="SUPFAM" id="SSF52242">
    <property type="entry name" value="Cobalamin (vitamin B12)-binding domain"/>
    <property type="match status" value="1"/>
</dbReference>
<dbReference type="PROSITE" id="PS51918">
    <property type="entry name" value="RADICAL_SAM"/>
    <property type="match status" value="1"/>
</dbReference>
<sequence>MGIGSITFLTLHVRPSAQAVPLAAGCLAAALPPERQRDCRLLDFTLRDPIERIVAAVVDTDPDLLVLPVYVWNRRQLAAVVRNIRRNRPQLKILAGGPEASARPAALLAEGICDLVLRGEGETTFPELVDALDRDDGWQQMAGLCWLEAEGMRVNPFPATPLAPEQLPSPWLSGVLKPQPGGGVLWETARGCAFGCDFCFDAGGQRRVRPLPDERLEAELELFCEAGVGQVWILDSTFNHPPQRGKKLLQLLRDRAPGIHFHLEAKADFLDRETAALLAEIDCSVQVGLQSADPDVLRRVHRPFNPRVFVQAMNLLNSEQVTYGLDLIYGLPGDDFAGFCRSLDFALGFAPNHLDIFPLAILPGTDLASRAEREGIVWQQEPPYEIRATPQLPEEDLERCRELAAAVDLFYNTGRAVGLLPGLLQSLGVEAVDFFQDFTRWLKEEQGIFREALLDTESWTSPEVLAMQESYIQHLLMQRQRLDLLPAALDLLRYHFHHAETSLGPEVLPAESTPEPAEAWRRPWRLAAGARLIPFHYEIVDLLDMEGAELEEIAAMLRPVGSVALFIRRGSEVWCESLEEDFQRLLKGSDGIHSPETIFAGGIETEQGQEMLAFALAEGLLVSTS</sequence>
<dbReference type="Pfam" id="PF13311">
    <property type="entry name" value="DUF4080"/>
    <property type="match status" value="1"/>
</dbReference>
<dbReference type="Proteomes" id="UP000324159">
    <property type="component" value="Unassembled WGS sequence"/>
</dbReference>
<dbReference type="GO" id="GO:0003824">
    <property type="term" value="F:catalytic activity"/>
    <property type="evidence" value="ECO:0007669"/>
    <property type="project" value="InterPro"/>
</dbReference>
<keyword evidence="2" id="KW-0949">S-adenosyl-L-methionine</keyword>
<dbReference type="SFLD" id="SFLDG01123">
    <property type="entry name" value="methyltransferase_(Class_B)"/>
    <property type="match status" value="1"/>
</dbReference>
<dbReference type="PANTHER" id="PTHR43409:SF16">
    <property type="entry name" value="SLR0320 PROTEIN"/>
    <property type="match status" value="1"/>
</dbReference>
<dbReference type="InterPro" id="IPR034466">
    <property type="entry name" value="Methyltransferase_Class_B"/>
</dbReference>
<dbReference type="Pfam" id="PF04055">
    <property type="entry name" value="Radical_SAM"/>
    <property type="match status" value="1"/>
</dbReference>
<accession>A0A5D3WH96</accession>
<dbReference type="SFLD" id="SFLDS00029">
    <property type="entry name" value="Radical_SAM"/>
    <property type="match status" value="1"/>
</dbReference>
<dbReference type="EMBL" id="VNIB01000013">
    <property type="protein sequence ID" value="TYO96681.1"/>
    <property type="molecule type" value="Genomic_DNA"/>
</dbReference>
<dbReference type="InterPro" id="IPR006158">
    <property type="entry name" value="Cobalamin-bd"/>
</dbReference>
<proteinExistence type="predicted"/>
<dbReference type="OrthoDB" id="9762608at2"/>
<keyword evidence="5" id="KW-0411">Iron-sulfur</keyword>
<evidence type="ECO:0000256" key="2">
    <source>
        <dbReference type="ARBA" id="ARBA00022691"/>
    </source>
</evidence>
<dbReference type="InterPro" id="IPR006638">
    <property type="entry name" value="Elp3/MiaA/NifB-like_rSAM"/>
</dbReference>
<comment type="caution">
    <text evidence="8">The sequence shown here is derived from an EMBL/GenBank/DDBJ whole genome shotgun (WGS) entry which is preliminary data.</text>
</comment>
<evidence type="ECO:0000256" key="1">
    <source>
        <dbReference type="ARBA" id="ARBA00001966"/>
    </source>
</evidence>
<evidence type="ECO:0000256" key="5">
    <source>
        <dbReference type="ARBA" id="ARBA00023014"/>
    </source>
</evidence>
<evidence type="ECO:0000259" key="6">
    <source>
        <dbReference type="PROSITE" id="PS51332"/>
    </source>
</evidence>
<dbReference type="Gene3D" id="3.40.50.280">
    <property type="entry name" value="Cobalamin-binding domain"/>
    <property type="match status" value="1"/>
</dbReference>
<dbReference type="CDD" id="cd01335">
    <property type="entry name" value="Radical_SAM"/>
    <property type="match status" value="1"/>
</dbReference>
<dbReference type="InterPro" id="IPR051198">
    <property type="entry name" value="BchE-like"/>
</dbReference>
<dbReference type="InterPro" id="IPR007197">
    <property type="entry name" value="rSAM"/>
</dbReference>
<keyword evidence="9" id="KW-1185">Reference proteome</keyword>
<dbReference type="GO" id="GO:0051539">
    <property type="term" value="F:4 iron, 4 sulfur cluster binding"/>
    <property type="evidence" value="ECO:0007669"/>
    <property type="project" value="UniProtKB-KW"/>
</dbReference>
<dbReference type="SFLD" id="SFLDG01082">
    <property type="entry name" value="B12-binding_domain_containing"/>
    <property type="match status" value="1"/>
</dbReference>
<evidence type="ECO:0000313" key="8">
    <source>
        <dbReference type="EMBL" id="TYO96681.1"/>
    </source>
</evidence>
<dbReference type="InterPro" id="IPR036724">
    <property type="entry name" value="Cobalamin-bd_sf"/>
</dbReference>
<gene>
    <name evidence="8" type="ORF">EDC39_11371</name>
</gene>
<feature type="domain" description="Radical SAM core" evidence="7">
    <location>
        <begin position="178"/>
        <end position="399"/>
    </location>
</feature>
<evidence type="ECO:0000259" key="7">
    <source>
        <dbReference type="PROSITE" id="PS51918"/>
    </source>
</evidence>
<dbReference type="PANTHER" id="PTHR43409">
    <property type="entry name" value="ANAEROBIC MAGNESIUM-PROTOPORPHYRIN IX MONOMETHYL ESTER CYCLASE-RELATED"/>
    <property type="match status" value="1"/>
</dbReference>
<comment type="cofactor">
    <cofactor evidence="1">
        <name>[4Fe-4S] cluster</name>
        <dbReference type="ChEBI" id="CHEBI:49883"/>
    </cofactor>
</comment>
<dbReference type="InterPro" id="IPR025288">
    <property type="entry name" value="DUF4080"/>
</dbReference>
<evidence type="ECO:0000256" key="3">
    <source>
        <dbReference type="ARBA" id="ARBA00022723"/>
    </source>
</evidence>
<dbReference type="RefSeq" id="WP_148896751.1">
    <property type="nucleotide sequence ID" value="NZ_VNIB01000013.1"/>
</dbReference>
<evidence type="ECO:0000313" key="9">
    <source>
        <dbReference type="Proteomes" id="UP000324159"/>
    </source>
</evidence>
<keyword evidence="4" id="KW-0408">Iron</keyword>
<feature type="domain" description="B12-binding" evidence="6">
    <location>
        <begin position="5"/>
        <end position="139"/>
    </location>
</feature>
<evidence type="ECO:0000256" key="4">
    <source>
        <dbReference type="ARBA" id="ARBA00023004"/>
    </source>
</evidence>
<dbReference type="Pfam" id="PF02310">
    <property type="entry name" value="B12-binding"/>
    <property type="match status" value="1"/>
</dbReference>